<dbReference type="GO" id="GO:0003700">
    <property type="term" value="F:DNA-binding transcription factor activity"/>
    <property type="evidence" value="ECO:0007669"/>
    <property type="project" value="TreeGrafter"/>
</dbReference>
<evidence type="ECO:0000256" key="1">
    <source>
        <dbReference type="ARBA" id="ARBA00023015"/>
    </source>
</evidence>
<evidence type="ECO:0000313" key="4">
    <source>
        <dbReference type="EMBL" id="ORA72481.1"/>
    </source>
</evidence>
<dbReference type="AlphaFoldDB" id="A0A1X0DJB6"/>
<dbReference type="EMBL" id="MVHR01000020">
    <property type="protein sequence ID" value="ORA72481.1"/>
    <property type="molecule type" value="Genomic_DNA"/>
</dbReference>
<dbReference type="PANTHER" id="PTHR30055:SF238">
    <property type="entry name" value="MYCOFACTOCIN BIOSYNTHESIS TRANSCRIPTIONAL REGULATOR MFTR-RELATED"/>
    <property type="match status" value="1"/>
</dbReference>
<keyword evidence="3" id="KW-0804">Transcription</keyword>
<keyword evidence="1" id="KW-0805">Transcription regulation</keyword>
<dbReference type="Gene3D" id="1.10.357.10">
    <property type="entry name" value="Tetracycline Repressor, domain 2"/>
    <property type="match status" value="1"/>
</dbReference>
<dbReference type="PRINTS" id="PR00455">
    <property type="entry name" value="HTHTETR"/>
</dbReference>
<dbReference type="Pfam" id="PF17754">
    <property type="entry name" value="TetR_C_14"/>
    <property type="match status" value="1"/>
</dbReference>
<dbReference type="PROSITE" id="PS50977">
    <property type="entry name" value="HTH_TETR_2"/>
    <property type="match status" value="1"/>
</dbReference>
<organism evidence="4 5">
    <name type="scientific">Mycobacterium heidelbergense</name>
    <dbReference type="NCBI Taxonomy" id="53376"/>
    <lineage>
        <taxon>Bacteria</taxon>
        <taxon>Bacillati</taxon>
        <taxon>Actinomycetota</taxon>
        <taxon>Actinomycetes</taxon>
        <taxon>Mycobacteriales</taxon>
        <taxon>Mycobacteriaceae</taxon>
        <taxon>Mycobacterium</taxon>
        <taxon>Mycobacterium simiae complex</taxon>
    </lineage>
</organism>
<dbReference type="OrthoDB" id="4143918at2"/>
<proteinExistence type="predicted"/>
<name>A0A1X0DJB6_MYCHE</name>
<dbReference type="InterPro" id="IPR009057">
    <property type="entry name" value="Homeodomain-like_sf"/>
</dbReference>
<evidence type="ECO:0000256" key="3">
    <source>
        <dbReference type="ARBA" id="ARBA00023163"/>
    </source>
</evidence>
<dbReference type="InterPro" id="IPR001647">
    <property type="entry name" value="HTH_TetR"/>
</dbReference>
<dbReference type="RefSeq" id="WP_062906558.1">
    <property type="nucleotide sequence ID" value="NZ_AP022615.1"/>
</dbReference>
<dbReference type="InterPro" id="IPR050109">
    <property type="entry name" value="HTH-type_TetR-like_transc_reg"/>
</dbReference>
<sequence>MFPLSVVTGEETAATSRRDRNKLRTRFRLQRAALELFATHGYDATTIAQITEAADVSLRTFFRYFDAKDEVLFACDEGEPPFFQLLRDQPLDVDDIAAVRGALAALLPQSRAEEERTLLLKRALVSTPALEGRNLAIQRDFQNRIALTLAQRRGLSQPDDASLVAAAITQAVMHLAFDRWAASGGREDLQADLGTLFDLVTSIPSG</sequence>
<dbReference type="PROSITE" id="PS01081">
    <property type="entry name" value="HTH_TETR_1"/>
    <property type="match status" value="1"/>
</dbReference>
<dbReference type="InterPro" id="IPR023772">
    <property type="entry name" value="DNA-bd_HTH_TetR-type_CS"/>
</dbReference>
<dbReference type="Pfam" id="PF00440">
    <property type="entry name" value="TetR_N"/>
    <property type="match status" value="1"/>
</dbReference>
<dbReference type="InterPro" id="IPR041347">
    <property type="entry name" value="MftR_C"/>
</dbReference>
<keyword evidence="5" id="KW-1185">Reference proteome</keyword>
<accession>A0A1X0DJB6</accession>
<evidence type="ECO:0000256" key="2">
    <source>
        <dbReference type="ARBA" id="ARBA00023125"/>
    </source>
</evidence>
<dbReference type="Proteomes" id="UP000192566">
    <property type="component" value="Unassembled WGS sequence"/>
</dbReference>
<evidence type="ECO:0000313" key="5">
    <source>
        <dbReference type="Proteomes" id="UP000192566"/>
    </source>
</evidence>
<keyword evidence="2" id="KW-0238">DNA-binding</keyword>
<dbReference type="STRING" id="53376.BST25_14675"/>
<dbReference type="PANTHER" id="PTHR30055">
    <property type="entry name" value="HTH-TYPE TRANSCRIPTIONAL REGULATOR RUTR"/>
    <property type="match status" value="1"/>
</dbReference>
<protein>
    <submittedName>
        <fullName evidence="4">TetR family transcriptional regulator</fullName>
    </submittedName>
</protein>
<comment type="caution">
    <text evidence="4">The sequence shown here is derived from an EMBL/GenBank/DDBJ whole genome shotgun (WGS) entry which is preliminary data.</text>
</comment>
<dbReference type="GO" id="GO:0000976">
    <property type="term" value="F:transcription cis-regulatory region binding"/>
    <property type="evidence" value="ECO:0007669"/>
    <property type="project" value="TreeGrafter"/>
</dbReference>
<dbReference type="SUPFAM" id="SSF46689">
    <property type="entry name" value="Homeodomain-like"/>
    <property type="match status" value="1"/>
</dbReference>
<reference evidence="4 5" key="1">
    <citation type="submission" date="2017-02" db="EMBL/GenBank/DDBJ databases">
        <title>The new phylogeny of genus Mycobacterium.</title>
        <authorList>
            <person name="Tortoli E."/>
            <person name="Trovato A."/>
            <person name="Cirillo D.M."/>
        </authorList>
    </citation>
    <scope>NUCLEOTIDE SEQUENCE [LARGE SCALE GENOMIC DNA]</scope>
    <source>
        <strain evidence="4 5">DSM 44471</strain>
    </source>
</reference>
<gene>
    <name evidence="4" type="ORF">BST25_14675</name>
</gene>